<dbReference type="PANTHER" id="PTHR14659">
    <property type="entry name" value="ALPHA- AND GAMMA-ADAPTIN-BINDING PROTEIN P34"/>
    <property type="match status" value="1"/>
</dbReference>
<keyword evidence="2" id="KW-1185">Reference proteome</keyword>
<dbReference type="SUPFAM" id="SSF52540">
    <property type="entry name" value="P-loop containing nucleoside triphosphate hydrolases"/>
    <property type="match status" value="1"/>
</dbReference>
<dbReference type="InterPro" id="IPR019341">
    <property type="entry name" value="Alpha/Gamma-adaptin-bd_p34"/>
</dbReference>
<dbReference type="OrthoDB" id="10261384at2759"/>
<accession>A0A5P1EY81</accession>
<dbReference type="Gramene" id="ONK71046">
    <property type="protein sequence ID" value="ONK71046"/>
    <property type="gene ID" value="A4U43_C04F4150"/>
</dbReference>
<dbReference type="CDD" id="cd00882">
    <property type="entry name" value="Ras_like_GTPase"/>
    <property type="match status" value="1"/>
</dbReference>
<dbReference type="GO" id="GO:0003924">
    <property type="term" value="F:GTPase activity"/>
    <property type="evidence" value="ECO:0007669"/>
    <property type="project" value="InterPro"/>
</dbReference>
<dbReference type="EMBL" id="CM007384">
    <property type="protein sequence ID" value="ONK71046.1"/>
    <property type="molecule type" value="Genomic_DNA"/>
</dbReference>
<organism evidence="1 2">
    <name type="scientific">Asparagus officinalis</name>
    <name type="common">Garden asparagus</name>
    <dbReference type="NCBI Taxonomy" id="4686"/>
    <lineage>
        <taxon>Eukaryota</taxon>
        <taxon>Viridiplantae</taxon>
        <taxon>Streptophyta</taxon>
        <taxon>Embryophyta</taxon>
        <taxon>Tracheophyta</taxon>
        <taxon>Spermatophyta</taxon>
        <taxon>Magnoliopsida</taxon>
        <taxon>Liliopsida</taxon>
        <taxon>Asparagales</taxon>
        <taxon>Asparagaceae</taxon>
        <taxon>Asparagoideae</taxon>
        <taxon>Asparagus</taxon>
    </lineage>
</organism>
<sequence>MMREIYVEDGSLERRPGIFMIGSPNVGKRTLLSRLLSADVPDTSDLSGGILCQGWTIQTKYYSADISIWTADLNKDFSFGALPISNDLAGLVMVFDMSDESSFIALKDWVASIDLEKFEILLCIGNKADLVPGHTAHVEYRRYLQKRGESTSDPHPDFWDYGIDEDEGCSLLGEEESSMEIRQSWLEWCIQHNIEYVEACASNADFDKCLSVDGDIQGVQRLYGALSAHMWPGMVMKTGETVSASLSVNKNEELCMCGS</sequence>
<dbReference type="GO" id="GO:0005525">
    <property type="term" value="F:GTP binding"/>
    <property type="evidence" value="ECO:0007669"/>
    <property type="project" value="InterPro"/>
</dbReference>
<dbReference type="Proteomes" id="UP000243459">
    <property type="component" value="Chromosome 4"/>
</dbReference>
<dbReference type="Pfam" id="PF00071">
    <property type="entry name" value="Ras"/>
    <property type="match status" value="1"/>
</dbReference>
<dbReference type="AlphaFoldDB" id="A0A5P1EY81"/>
<dbReference type="InterPro" id="IPR027417">
    <property type="entry name" value="P-loop_NTPase"/>
</dbReference>
<name>A0A5P1EY81_ASPOF</name>
<dbReference type="PANTHER" id="PTHR14659:SF1">
    <property type="entry name" value="ALPHA- AND GAMMA-ADAPTIN-BINDING PROTEIN P34"/>
    <property type="match status" value="1"/>
</dbReference>
<proteinExistence type="predicted"/>
<reference evidence="2" key="1">
    <citation type="journal article" date="2017" name="Nat. Commun.">
        <title>The asparagus genome sheds light on the origin and evolution of a young Y chromosome.</title>
        <authorList>
            <person name="Harkess A."/>
            <person name="Zhou J."/>
            <person name="Xu C."/>
            <person name="Bowers J.E."/>
            <person name="Van der Hulst R."/>
            <person name="Ayyampalayam S."/>
            <person name="Mercati F."/>
            <person name="Riccardi P."/>
            <person name="McKain M.R."/>
            <person name="Kakrana A."/>
            <person name="Tang H."/>
            <person name="Ray J."/>
            <person name="Groenendijk J."/>
            <person name="Arikit S."/>
            <person name="Mathioni S.M."/>
            <person name="Nakano M."/>
            <person name="Shan H."/>
            <person name="Telgmann-Rauber A."/>
            <person name="Kanno A."/>
            <person name="Yue Z."/>
            <person name="Chen H."/>
            <person name="Li W."/>
            <person name="Chen Y."/>
            <person name="Xu X."/>
            <person name="Zhang Y."/>
            <person name="Luo S."/>
            <person name="Chen H."/>
            <person name="Gao J."/>
            <person name="Mao Z."/>
            <person name="Pires J.C."/>
            <person name="Luo M."/>
            <person name="Kudrna D."/>
            <person name="Wing R.A."/>
            <person name="Meyers B.C."/>
            <person name="Yi K."/>
            <person name="Kong H."/>
            <person name="Lavrijsen P."/>
            <person name="Sunseri F."/>
            <person name="Falavigna A."/>
            <person name="Ye Y."/>
            <person name="Leebens-Mack J.H."/>
            <person name="Chen G."/>
        </authorList>
    </citation>
    <scope>NUCLEOTIDE SEQUENCE [LARGE SCALE GENOMIC DNA]</scope>
    <source>
        <strain evidence="2">cv. DH0086</strain>
    </source>
</reference>
<gene>
    <name evidence="1" type="ORF">A4U43_C04F4150</name>
</gene>
<protein>
    <submittedName>
        <fullName evidence="1">Uncharacterized protein</fullName>
    </submittedName>
</protein>
<dbReference type="InterPro" id="IPR001806">
    <property type="entry name" value="Small_GTPase"/>
</dbReference>
<evidence type="ECO:0000313" key="2">
    <source>
        <dbReference type="Proteomes" id="UP000243459"/>
    </source>
</evidence>
<dbReference type="Gene3D" id="3.40.50.300">
    <property type="entry name" value="P-loop containing nucleotide triphosphate hydrolases"/>
    <property type="match status" value="1"/>
</dbReference>
<evidence type="ECO:0000313" key="1">
    <source>
        <dbReference type="EMBL" id="ONK71046.1"/>
    </source>
</evidence>